<sequence length="191" mass="22723">MNFLLVLLGVIVLLIIFVFFRNKLVHAYLDEALEITSTRKNQSIENYKRRQRKAKHKAYFLWRYERIKHSEALMNIPPHYTTHVDGMCWHYSKIDKCFVVYFSGLENRYISLLLDKHDTKTNDNQHAIELNIANETWITVNRSVNEYDDSPYVEFNLLKEEDINNLRAAGVQIVVYNNSWIPEIVKSMPHF</sequence>
<evidence type="ECO:0000313" key="1">
    <source>
        <dbReference type="EMBL" id="MBF4274671.1"/>
    </source>
</evidence>
<proteinExistence type="predicted"/>
<name>A0ABD4KVQ5_VIBAN</name>
<evidence type="ECO:0000313" key="2">
    <source>
        <dbReference type="Proteomes" id="UP000722957"/>
    </source>
</evidence>
<dbReference type="Proteomes" id="UP000722957">
    <property type="component" value="Unassembled WGS sequence"/>
</dbReference>
<gene>
    <name evidence="1" type="ORF">EAY07_22225</name>
</gene>
<dbReference type="EMBL" id="RDOM01000461">
    <property type="protein sequence ID" value="MBF4274671.1"/>
    <property type="molecule type" value="Genomic_DNA"/>
</dbReference>
<organism evidence="1 2">
    <name type="scientific">Vibrio anguillarum</name>
    <name type="common">Listonella anguillarum</name>
    <dbReference type="NCBI Taxonomy" id="55601"/>
    <lineage>
        <taxon>Bacteria</taxon>
        <taxon>Pseudomonadati</taxon>
        <taxon>Pseudomonadota</taxon>
        <taxon>Gammaproteobacteria</taxon>
        <taxon>Vibrionales</taxon>
        <taxon>Vibrionaceae</taxon>
        <taxon>Vibrio</taxon>
    </lineage>
</organism>
<comment type="caution">
    <text evidence="1">The sequence shown here is derived from an EMBL/GenBank/DDBJ whole genome shotgun (WGS) entry which is preliminary data.</text>
</comment>
<dbReference type="AlphaFoldDB" id="A0ABD4KVQ5"/>
<dbReference type="RefSeq" id="WP_115339207.1">
    <property type="nucleotide sequence ID" value="NZ_JAEOBB010000056.1"/>
</dbReference>
<protein>
    <recommendedName>
        <fullName evidence="3">DUF2726 domain-containing protein</fullName>
    </recommendedName>
</protein>
<evidence type="ECO:0008006" key="3">
    <source>
        <dbReference type="Google" id="ProtNLM"/>
    </source>
</evidence>
<reference evidence="1 2" key="1">
    <citation type="journal article" date="2021" name="PeerJ">
        <title>Analysis of 44 Vibrio anguillarum genomes reveals high genetic diversity.</title>
        <authorList>
            <person name="Hansen M.J."/>
            <person name="Dalsgaard I."/>
        </authorList>
    </citation>
    <scope>NUCLEOTIDE SEQUENCE [LARGE SCALE GENOMIC DNA]</scope>
    <source>
        <strain evidence="1 2">17-16730-2A</strain>
    </source>
</reference>
<accession>A0ABD4KVQ5</accession>